<evidence type="ECO:0000313" key="5">
    <source>
        <dbReference type="Proteomes" id="UP000290037"/>
    </source>
</evidence>
<dbReference type="Proteomes" id="UP000184240">
    <property type="component" value="Unassembled WGS sequence"/>
</dbReference>
<evidence type="ECO:0000313" key="3">
    <source>
        <dbReference type="EMBL" id="SHH39357.1"/>
    </source>
</evidence>
<reference evidence="4" key="1">
    <citation type="submission" date="2016-11" db="EMBL/GenBank/DDBJ databases">
        <authorList>
            <person name="Varghese N."/>
            <person name="Submissions S."/>
        </authorList>
    </citation>
    <scope>NUCLEOTIDE SEQUENCE [LARGE SCALE GENOMIC DNA]</scope>
    <source>
        <strain evidence="4">DSM 19859</strain>
    </source>
</reference>
<gene>
    <name evidence="2" type="ORF">DSM01_2392</name>
    <name evidence="3" type="ORF">SAMN04487999_0084</name>
</gene>
<dbReference type="SUPFAM" id="SSF50475">
    <property type="entry name" value="FMN-binding split barrel"/>
    <property type="match status" value="1"/>
</dbReference>
<dbReference type="Proteomes" id="UP000290037">
    <property type="component" value="Unassembled WGS sequence"/>
</dbReference>
<dbReference type="PANTHER" id="PTHR39336:SF1">
    <property type="entry name" value="PYRIDOXAMINE PHOSPHATE OXIDASE FAMILY PROTEIN (AFU_ORTHOLOGUE AFUA_6G11440)"/>
    <property type="match status" value="1"/>
</dbReference>
<dbReference type="OrthoDB" id="115989at2"/>
<dbReference type="InterPro" id="IPR012349">
    <property type="entry name" value="Split_barrel_FMN-bd"/>
</dbReference>
<evidence type="ECO:0000259" key="1">
    <source>
        <dbReference type="Pfam" id="PF01243"/>
    </source>
</evidence>
<sequence length="181" mass="20772">MGKKLPHLNQQLQEFIDAQKIFFVGTAAAEGRVNISPKGMNTFYILNEQEVLWLNLTGSGNETAAHLLEDTRMTIMFCSFEKNPLILRLFGEAEVYHERDDQFAAYMKYFEETAGSRQIFKLKIDLVQTSCGFGVPFMDYKGERETLKVWAEQKGESGIKEYWTEKNQTSLDGLETGIFKD</sequence>
<evidence type="ECO:0000313" key="4">
    <source>
        <dbReference type="Proteomes" id="UP000184240"/>
    </source>
</evidence>
<reference evidence="2 5" key="3">
    <citation type="submission" date="2018-07" db="EMBL/GenBank/DDBJ databases">
        <title>Leeuwenhoekiella genomics.</title>
        <authorList>
            <person name="Tahon G."/>
            <person name="Willems A."/>
        </authorList>
    </citation>
    <scope>NUCLEOTIDE SEQUENCE [LARGE SCALE GENOMIC DNA]</scope>
    <source>
        <strain evidence="2 5">LMG 24856</strain>
    </source>
</reference>
<accession>A0A1M5SL78</accession>
<dbReference type="Pfam" id="PF01243">
    <property type="entry name" value="PNPOx_N"/>
    <property type="match status" value="1"/>
</dbReference>
<feature type="domain" description="Pyridoxamine 5'-phosphate oxidase N-terminal" evidence="1">
    <location>
        <begin position="9"/>
        <end position="131"/>
    </location>
</feature>
<reference evidence="3" key="2">
    <citation type="submission" date="2016-11" db="EMBL/GenBank/DDBJ databases">
        <authorList>
            <person name="Jaros S."/>
            <person name="Januszkiewicz K."/>
            <person name="Wedrychowicz H."/>
        </authorList>
    </citation>
    <scope>NUCLEOTIDE SEQUENCE [LARGE SCALE GENOMIC DNA]</scope>
    <source>
        <strain evidence="3">DSM 19859</strain>
    </source>
</reference>
<keyword evidence="5" id="KW-1185">Reference proteome</keyword>
<dbReference type="STRING" id="573501.SAMN04487999_0084"/>
<proteinExistence type="predicted"/>
<dbReference type="EMBL" id="FQXT01000001">
    <property type="protein sequence ID" value="SHH39357.1"/>
    <property type="molecule type" value="Genomic_DNA"/>
</dbReference>
<dbReference type="InterPro" id="IPR011576">
    <property type="entry name" value="Pyridox_Oxase_N"/>
</dbReference>
<dbReference type="PANTHER" id="PTHR39336">
    <property type="entry name" value="PYRIDOXAMINE PHOSPHATE OXIDASE FAMILY PROTEIN (AFU_ORTHOLOGUE AFUA_6G11440)"/>
    <property type="match status" value="1"/>
</dbReference>
<protein>
    <submittedName>
        <fullName evidence="3">Pyridoxamine 5'-phosphate oxidase</fullName>
    </submittedName>
</protein>
<dbReference type="EMBL" id="QOVN01000004">
    <property type="protein sequence ID" value="RXG28930.1"/>
    <property type="molecule type" value="Genomic_DNA"/>
</dbReference>
<organism evidence="3 4">
    <name type="scientific">Leeuwenhoekiella palythoae</name>
    <dbReference type="NCBI Taxonomy" id="573501"/>
    <lineage>
        <taxon>Bacteria</taxon>
        <taxon>Pseudomonadati</taxon>
        <taxon>Bacteroidota</taxon>
        <taxon>Flavobacteriia</taxon>
        <taxon>Flavobacteriales</taxon>
        <taxon>Flavobacteriaceae</taxon>
        <taxon>Leeuwenhoekiella</taxon>
    </lineage>
</organism>
<dbReference type="RefSeq" id="WP_072979209.1">
    <property type="nucleotide sequence ID" value="NZ_FQXT01000001.1"/>
</dbReference>
<dbReference type="Gene3D" id="2.30.110.10">
    <property type="entry name" value="Electron Transport, Fmn-binding Protein, Chain A"/>
    <property type="match status" value="1"/>
</dbReference>
<evidence type="ECO:0000313" key="2">
    <source>
        <dbReference type="EMBL" id="RXG28930.1"/>
    </source>
</evidence>
<name>A0A1M5SL78_9FLAO</name>
<dbReference type="AlphaFoldDB" id="A0A1M5SL78"/>